<reference evidence="1 2" key="1">
    <citation type="journal article" date="2023" name="IMA Fungus">
        <title>Comparative genomic study of the Penicillium genus elucidates a diverse pangenome and 15 lateral gene transfer events.</title>
        <authorList>
            <person name="Petersen C."/>
            <person name="Sorensen T."/>
            <person name="Nielsen M.R."/>
            <person name="Sondergaard T.E."/>
            <person name="Sorensen J.L."/>
            <person name="Fitzpatrick D.A."/>
            <person name="Frisvad J.C."/>
            <person name="Nielsen K.L."/>
        </authorList>
    </citation>
    <scope>NUCLEOTIDE SEQUENCE [LARGE SCALE GENOMIC DNA]</scope>
    <source>
        <strain evidence="1 2">IBT 29057</strain>
    </source>
</reference>
<organism evidence="1 2">
    <name type="scientific">Penicillium hetheringtonii</name>
    <dbReference type="NCBI Taxonomy" id="911720"/>
    <lineage>
        <taxon>Eukaryota</taxon>
        <taxon>Fungi</taxon>
        <taxon>Dikarya</taxon>
        <taxon>Ascomycota</taxon>
        <taxon>Pezizomycotina</taxon>
        <taxon>Eurotiomycetes</taxon>
        <taxon>Eurotiomycetidae</taxon>
        <taxon>Eurotiales</taxon>
        <taxon>Aspergillaceae</taxon>
        <taxon>Penicillium</taxon>
    </lineage>
</organism>
<name>A0AAD6DCA9_9EURO</name>
<keyword evidence="2" id="KW-1185">Reference proteome</keyword>
<comment type="caution">
    <text evidence="1">The sequence shown here is derived from an EMBL/GenBank/DDBJ whole genome shotgun (WGS) entry which is preliminary data.</text>
</comment>
<dbReference type="Proteomes" id="UP001216150">
    <property type="component" value="Unassembled WGS sequence"/>
</dbReference>
<sequence length="63" mass="7161">MSPDAVLDIESPYIDRDESQSSLLNWRALWATSWKLASQFLQFKSGPGILKDIFSRGSRLLSM</sequence>
<accession>A0AAD6DCA9</accession>
<dbReference type="EMBL" id="JAQJAC010000010">
    <property type="protein sequence ID" value="KAJ5569069.1"/>
    <property type="molecule type" value="Genomic_DNA"/>
</dbReference>
<proteinExistence type="predicted"/>
<gene>
    <name evidence="1" type="ORF">N7450_011555</name>
</gene>
<evidence type="ECO:0000313" key="2">
    <source>
        <dbReference type="Proteomes" id="UP001216150"/>
    </source>
</evidence>
<protein>
    <submittedName>
        <fullName evidence="1">Uncharacterized protein</fullName>
    </submittedName>
</protein>
<evidence type="ECO:0000313" key="1">
    <source>
        <dbReference type="EMBL" id="KAJ5569069.1"/>
    </source>
</evidence>
<dbReference type="AlphaFoldDB" id="A0AAD6DCA9"/>